<reference evidence="2" key="1">
    <citation type="journal article" date="2021" name="New Phytol.">
        <title>Evolutionary innovations through gain and loss of genes in the ectomycorrhizal Boletales.</title>
        <authorList>
            <person name="Wu G."/>
            <person name="Miyauchi S."/>
            <person name="Morin E."/>
            <person name="Kuo A."/>
            <person name="Drula E."/>
            <person name="Varga T."/>
            <person name="Kohler A."/>
            <person name="Feng B."/>
            <person name="Cao Y."/>
            <person name="Lipzen A."/>
            <person name="Daum C."/>
            <person name="Hundley H."/>
            <person name="Pangilinan J."/>
            <person name="Johnson J."/>
            <person name="Barry K."/>
            <person name="LaButti K."/>
            <person name="Ng V."/>
            <person name="Ahrendt S."/>
            <person name="Min B."/>
            <person name="Choi I.G."/>
            <person name="Park H."/>
            <person name="Plett J.M."/>
            <person name="Magnuson J."/>
            <person name="Spatafora J.W."/>
            <person name="Nagy L.G."/>
            <person name="Henrissat B."/>
            <person name="Grigoriev I.V."/>
            <person name="Yang Z.L."/>
            <person name="Xu J."/>
            <person name="Martin F.M."/>
        </authorList>
    </citation>
    <scope>NUCLEOTIDE SEQUENCE</scope>
    <source>
        <strain evidence="2">KKN 215</strain>
    </source>
</reference>
<dbReference type="CDD" id="cd00920">
    <property type="entry name" value="Cupredoxin"/>
    <property type="match status" value="2"/>
</dbReference>
<evidence type="ECO:0000313" key="3">
    <source>
        <dbReference type="Proteomes" id="UP000813824"/>
    </source>
</evidence>
<feature type="chain" id="PRO_5035426782" description="Cupredoxin" evidence="1">
    <location>
        <begin position="23"/>
        <end position="375"/>
    </location>
</feature>
<evidence type="ECO:0000313" key="2">
    <source>
        <dbReference type="EMBL" id="KAH8102955.1"/>
    </source>
</evidence>
<dbReference type="SUPFAM" id="SSF49503">
    <property type="entry name" value="Cupredoxins"/>
    <property type="match status" value="2"/>
</dbReference>
<dbReference type="InterPro" id="IPR008972">
    <property type="entry name" value="Cupredoxin"/>
</dbReference>
<comment type="caution">
    <text evidence="2">The sequence shown here is derived from an EMBL/GenBank/DDBJ whole genome shotgun (WGS) entry which is preliminary data.</text>
</comment>
<evidence type="ECO:0000256" key="1">
    <source>
        <dbReference type="SAM" id="SignalP"/>
    </source>
</evidence>
<keyword evidence="1" id="KW-0732">Signal</keyword>
<dbReference type="PANTHER" id="PTHR34883">
    <property type="entry name" value="SERINE-RICH PROTEIN, PUTATIVE-RELATED-RELATED"/>
    <property type="match status" value="1"/>
</dbReference>
<dbReference type="EMBL" id="JAEVFJ010000008">
    <property type="protein sequence ID" value="KAH8102955.1"/>
    <property type="molecule type" value="Genomic_DNA"/>
</dbReference>
<dbReference type="OrthoDB" id="1921208at2759"/>
<gene>
    <name evidence="2" type="ORF">BXZ70DRAFT_889878</name>
</gene>
<dbReference type="AlphaFoldDB" id="A0A8K0XSE7"/>
<protein>
    <recommendedName>
        <fullName evidence="4">Cupredoxin</fullName>
    </recommendedName>
</protein>
<dbReference type="Proteomes" id="UP000813824">
    <property type="component" value="Unassembled WGS sequence"/>
</dbReference>
<name>A0A8K0XSE7_9AGAR</name>
<accession>A0A8K0XSE7</accession>
<organism evidence="2 3">
    <name type="scientific">Cristinia sonorae</name>
    <dbReference type="NCBI Taxonomy" id="1940300"/>
    <lineage>
        <taxon>Eukaryota</taxon>
        <taxon>Fungi</taxon>
        <taxon>Dikarya</taxon>
        <taxon>Basidiomycota</taxon>
        <taxon>Agaricomycotina</taxon>
        <taxon>Agaricomycetes</taxon>
        <taxon>Agaricomycetidae</taxon>
        <taxon>Agaricales</taxon>
        <taxon>Pleurotineae</taxon>
        <taxon>Stephanosporaceae</taxon>
        <taxon>Cristinia</taxon>
    </lineage>
</organism>
<evidence type="ECO:0008006" key="4">
    <source>
        <dbReference type="Google" id="ProtNLM"/>
    </source>
</evidence>
<sequence>MRHGVVLFSLFAMVMFTVSVVSQTVHNVTVGGGKGQNGTDQIIAFDPPFLMAQPLDIVVFIFKQQNHTVSESTLERPCEVKDGGFDTGFIPVPNSDFLGPFPAFQFIVQNNDPVWLFCRQANHCANGMVFALNPPDEMTWEQFTTNAAKYQSISLTPTPTPSAPPIGVQSSIPGVQLSIITYSSYPGSAAPTSFFREDHLVAVGESDELSFAPSHLIAQPGDTITFHFTRGNHSVVQSSFETPCESLTQTSTSMELGFDSGFIPFVGTGTNPVNFTITINDTNPIFAFCSQTIPMDHCRTGMVFAANTLESGSTNFFAFQQRALQLPTPTTSGALPSASDTSDAGHSYWKGIGGDLPFKFMTLSVLVFSVVTVTC</sequence>
<feature type="signal peptide" evidence="1">
    <location>
        <begin position="1"/>
        <end position="22"/>
    </location>
</feature>
<proteinExistence type="predicted"/>
<keyword evidence="3" id="KW-1185">Reference proteome</keyword>
<dbReference type="PANTHER" id="PTHR34883:SF15">
    <property type="entry name" value="EXTRACELLULAR SERINE-RICH PROTEIN"/>
    <property type="match status" value="1"/>
</dbReference>
<dbReference type="InterPro" id="IPR052953">
    <property type="entry name" value="Ser-rich/MCO-related"/>
</dbReference>
<dbReference type="Gene3D" id="2.60.40.420">
    <property type="entry name" value="Cupredoxins - blue copper proteins"/>
    <property type="match status" value="2"/>
</dbReference>